<feature type="domain" description="HVO-A0261-like N-terminal" evidence="2">
    <location>
        <begin position="33"/>
        <end position="112"/>
    </location>
</feature>
<dbReference type="AlphaFoldDB" id="A0A8J8Q4B0"/>
<dbReference type="InterPro" id="IPR036390">
    <property type="entry name" value="WH_DNA-bd_sf"/>
</dbReference>
<evidence type="ECO:0000313" key="3">
    <source>
        <dbReference type="EMBL" id="TYL38502.1"/>
    </source>
</evidence>
<dbReference type="Proteomes" id="UP000766904">
    <property type="component" value="Unassembled WGS sequence"/>
</dbReference>
<protein>
    <submittedName>
        <fullName evidence="3">Transcriptional regulator</fullName>
    </submittedName>
</protein>
<comment type="caution">
    <text evidence="3">The sequence shown here is derived from an EMBL/GenBank/DDBJ whole genome shotgun (WGS) entry which is preliminary data.</text>
</comment>
<name>A0A8J8Q4B0_9EURY</name>
<evidence type="ECO:0000259" key="2">
    <source>
        <dbReference type="Pfam" id="PF25213"/>
    </source>
</evidence>
<keyword evidence="4" id="KW-1185">Reference proteome</keyword>
<evidence type="ECO:0000259" key="1">
    <source>
        <dbReference type="Pfam" id="PF08350"/>
    </source>
</evidence>
<feature type="domain" description="Methanogenesis regulatory protein FilR1 middle" evidence="1">
    <location>
        <begin position="147"/>
        <end position="278"/>
    </location>
</feature>
<dbReference type="EMBL" id="PHNJ01000005">
    <property type="protein sequence ID" value="TYL38502.1"/>
    <property type="molecule type" value="Genomic_DNA"/>
</dbReference>
<dbReference type="Pfam" id="PF08350">
    <property type="entry name" value="FilR1_middle"/>
    <property type="match status" value="1"/>
</dbReference>
<organism evidence="3 4">
    <name type="scientific">Natronococcus pandeyae</name>
    <dbReference type="NCBI Taxonomy" id="2055836"/>
    <lineage>
        <taxon>Archaea</taxon>
        <taxon>Methanobacteriati</taxon>
        <taxon>Methanobacteriota</taxon>
        <taxon>Stenosarchaea group</taxon>
        <taxon>Halobacteria</taxon>
        <taxon>Halobacteriales</taxon>
        <taxon>Natrialbaceae</taxon>
        <taxon>Natronococcus</taxon>
    </lineage>
</organism>
<dbReference type="InterPro" id="IPR013561">
    <property type="entry name" value="FilR1_middle_dom"/>
</dbReference>
<dbReference type="Pfam" id="PF25213">
    <property type="entry name" value="HVO_A0261_N"/>
    <property type="match status" value="1"/>
</dbReference>
<accession>A0A8J8Q4B0</accession>
<proteinExistence type="predicted"/>
<reference evidence="3" key="1">
    <citation type="submission" date="2017-11" db="EMBL/GenBank/DDBJ databases">
        <authorList>
            <person name="Kajale S.C."/>
            <person name="Sharma A."/>
        </authorList>
    </citation>
    <scope>NUCLEOTIDE SEQUENCE</scope>
    <source>
        <strain evidence="3">LS1_42</strain>
    </source>
</reference>
<dbReference type="SUPFAM" id="SSF46785">
    <property type="entry name" value="Winged helix' DNA-binding domain"/>
    <property type="match status" value="1"/>
</dbReference>
<dbReference type="Gene3D" id="1.10.10.10">
    <property type="entry name" value="Winged helix-like DNA-binding domain superfamily/Winged helix DNA-binding domain"/>
    <property type="match status" value="1"/>
</dbReference>
<dbReference type="InterPro" id="IPR057527">
    <property type="entry name" value="HVO_A0261-like_N"/>
</dbReference>
<dbReference type="InterPro" id="IPR036388">
    <property type="entry name" value="WH-like_DNA-bd_sf"/>
</dbReference>
<dbReference type="OrthoDB" id="330490at2157"/>
<evidence type="ECO:0000313" key="4">
    <source>
        <dbReference type="Proteomes" id="UP000766904"/>
    </source>
</evidence>
<dbReference type="RefSeq" id="WP_148858204.1">
    <property type="nucleotide sequence ID" value="NZ_PHNJ01000005.1"/>
</dbReference>
<gene>
    <name evidence="3" type="ORF">CV102_11920</name>
</gene>
<sequence>MEPATDDEIRTIKVYFNPAITFGVPMRPPSSTLDVLQTVTRRRPLLEALESEPRDKQALCESLECSRSTVDRGIRELEWLQFLRRDEGTYRLTVAGRLALAEQRRSAETLESIGDASELLADVPRGAPMSAALLAGARTIEPPSHAPAKPLQAIVDLVSSAERVRGVSAAERVPQLRTQLYDSVVDGDLEGEAVVTAEFARFIREEYPDWVTDVVIDGGFDLHVIDSVPYELALVETPSESRVFVFVHDESTAIRGLIENETPEAFEWGERVYREFRDASTPLSPSM</sequence>